<dbReference type="Pfam" id="PF00787">
    <property type="entry name" value="PX"/>
    <property type="match status" value="1"/>
</dbReference>
<feature type="compositionally biased region" description="Gly residues" evidence="1">
    <location>
        <begin position="1417"/>
        <end position="1428"/>
    </location>
</feature>
<keyword evidence="4" id="KW-1185">Reference proteome</keyword>
<dbReference type="Proteomes" id="UP001189429">
    <property type="component" value="Unassembled WGS sequence"/>
</dbReference>
<feature type="region of interest" description="Disordered" evidence="1">
    <location>
        <begin position="298"/>
        <end position="362"/>
    </location>
</feature>
<dbReference type="EMBL" id="CAUYUJ010014504">
    <property type="protein sequence ID" value="CAK0842070.1"/>
    <property type="molecule type" value="Genomic_DNA"/>
</dbReference>
<reference evidence="3" key="1">
    <citation type="submission" date="2023-10" db="EMBL/GenBank/DDBJ databases">
        <authorList>
            <person name="Chen Y."/>
            <person name="Shah S."/>
            <person name="Dougan E. K."/>
            <person name="Thang M."/>
            <person name="Chan C."/>
        </authorList>
    </citation>
    <scope>NUCLEOTIDE SEQUENCE [LARGE SCALE GENOMIC DNA]</scope>
</reference>
<name>A0ABN9TA90_9DINO</name>
<protein>
    <recommendedName>
        <fullName evidence="2">PX domain-containing protein</fullName>
    </recommendedName>
</protein>
<dbReference type="SUPFAM" id="SSF64268">
    <property type="entry name" value="PX domain"/>
    <property type="match status" value="1"/>
</dbReference>
<evidence type="ECO:0000256" key="1">
    <source>
        <dbReference type="SAM" id="MobiDB-lite"/>
    </source>
</evidence>
<feature type="region of interest" description="Disordered" evidence="1">
    <location>
        <begin position="145"/>
        <end position="165"/>
    </location>
</feature>
<dbReference type="InterPro" id="IPR001683">
    <property type="entry name" value="PX_dom"/>
</dbReference>
<evidence type="ECO:0000259" key="2">
    <source>
        <dbReference type="PROSITE" id="PS50195"/>
    </source>
</evidence>
<dbReference type="PANTHER" id="PTHR22775:SF3">
    <property type="entry name" value="SORTING NEXIN-13"/>
    <property type="match status" value="1"/>
</dbReference>
<feature type="compositionally biased region" description="Low complexity" evidence="1">
    <location>
        <begin position="334"/>
        <end position="348"/>
    </location>
</feature>
<comment type="caution">
    <text evidence="3">The sequence shown here is derived from an EMBL/GenBank/DDBJ whole genome shotgun (WGS) entry which is preliminary data.</text>
</comment>
<feature type="region of interest" description="Disordered" evidence="1">
    <location>
        <begin position="1369"/>
        <end position="1439"/>
    </location>
</feature>
<evidence type="ECO:0000313" key="3">
    <source>
        <dbReference type="EMBL" id="CAK0842070.1"/>
    </source>
</evidence>
<feature type="compositionally biased region" description="Low complexity" evidence="1">
    <location>
        <begin position="1401"/>
        <end position="1413"/>
    </location>
</feature>
<feature type="region of interest" description="Disordered" evidence="1">
    <location>
        <begin position="460"/>
        <end position="482"/>
    </location>
</feature>
<sequence>MRTSPTRCCALVLVTIHSSPSAITCVTLRSFWFQLFETLCPRQRVLVVMLWSSSLLLACVADFGRTSRLTASGRRVEFASLLPFVGPVVLGDASAAAARGQGADDSWQRSWQGWGHGWARDAGWDYSTEWPGGVGHRRAASSSRGAVLARGVTRRPTARSAAPRARAKWVPKRVAGAEVAEAPIAAGASAEEVVGDAGAQKDSAVVDQLWRDYRPRAQDGPDQADAGWSFSPGGAGWEGHRWSGARWGAARPVDTDAEPQHLPVKVMMADGGGDCGGDCGGGWGPAAAAGPALERSASAGSGVAAHRGGSARRWGSGSRGRAEQRQQSGVSYYPAASRRGPAARAAAPAGGGEGGEGSSQLPSIIPMGRYGDAWNTRECGKWSYLWRVTGNNYRGQLALLDQLPQNISSHPAAAALEKDIKASLIEWSYSETSVMCKKGRFVHEKRDLYTITALVGTHRPRAQPDLDSKSSRRKRERSLKAPSHLQDIADEMQDQGNMEIATATAIFYWPEDAWSLAKVVSAAFNQDPLDWKDLPAPITMHQLWEIESQETINNMFADWVTPMEELLHFLSAEIPSAEANASSDRWNLVPQPVTQYRVRLTAVGRREVWTVYRRYSKFYTLWQNLQKRFPEHVLPPIPRKKLLGKEYPQFIEQRRVELEEFLGLLLKLPVEISLSEEVCLFLEVPEPLRREFLDADSWSAPAPSCALLLGDGQSCSHGGSDRGGGSAGGAGGVDDARCCERSAALRARLQGLPSSRMVSVRGFEEWLLTTCRTRDPPMTQGHAELIFLGPEGRGGLLEVVGELEKSEVRSIAALGLLCKLLSHESCGEATLFRAVLRRLDFALLSRMRLQHHIHRNRGQSNRLDAFHVLRSLELPANALSALLQDDFALREFRRWSEGLQGTLSFRTLHRPLLAHRRAASVETPGLQARGELSSRECRKISNSAVTNVQMYLSLPLPSGELELPHRAAAECEGAAAADLDSEVPPAPADLGISLGAARSFRLQQLQTSSYALEGYSEQGPQWCAVPCPEPLWREHYGVRAFYRYVEPSEHQLDTYMVRVELRLPWPPLLVACLLADHGSLIDHLLPSAPELSPATAERLRQIAEGSLPLLSQLQSSRTAKQLSSGAASEVYSEHLECTIGTPAAPHASVRLWLLKFLRITRIPDDMGSPSMATGSCRGGGMEGSIFRGEGISSYLFVCTAAPPVADTPASWQEAPDGARAGPREEFCRQASRSSLDEVLTRTRASLASPRGKRGAPERVAHLRPSGVEVRPAAGGAGEGSEVSVCLLPGKETIRLVSGDLLGERPARDRKPRRHELQRPSGDFSAGAETGDRPGTYPASAEGQCSRGRLKFVSKRGFVALEANPVEDAGERPLRAGEPLPRRGRQRRRAAAAERLHPPPAGQAGAGTTTTTMTLYGGPQGSSIPGGLGRLPRRPSSKGP</sequence>
<dbReference type="CDD" id="cd06093">
    <property type="entry name" value="PX_domain"/>
    <property type="match status" value="1"/>
</dbReference>
<feature type="region of interest" description="Disordered" evidence="1">
    <location>
        <begin position="1238"/>
        <end position="1280"/>
    </location>
</feature>
<feature type="compositionally biased region" description="Basic residues" evidence="1">
    <location>
        <begin position="1430"/>
        <end position="1439"/>
    </location>
</feature>
<evidence type="ECO:0000313" key="4">
    <source>
        <dbReference type="Proteomes" id="UP001189429"/>
    </source>
</evidence>
<dbReference type="SMART" id="SM00312">
    <property type="entry name" value="PX"/>
    <property type="match status" value="1"/>
</dbReference>
<dbReference type="Gene3D" id="3.30.1520.10">
    <property type="entry name" value="Phox-like domain"/>
    <property type="match status" value="1"/>
</dbReference>
<dbReference type="PANTHER" id="PTHR22775">
    <property type="entry name" value="SORTING NEXIN"/>
    <property type="match status" value="1"/>
</dbReference>
<organism evidence="3 4">
    <name type="scientific">Prorocentrum cordatum</name>
    <dbReference type="NCBI Taxonomy" id="2364126"/>
    <lineage>
        <taxon>Eukaryota</taxon>
        <taxon>Sar</taxon>
        <taxon>Alveolata</taxon>
        <taxon>Dinophyceae</taxon>
        <taxon>Prorocentrales</taxon>
        <taxon>Prorocentraceae</taxon>
        <taxon>Prorocentrum</taxon>
    </lineage>
</organism>
<gene>
    <name evidence="3" type="ORF">PCOR1329_LOCUS37109</name>
</gene>
<dbReference type="PROSITE" id="PS50195">
    <property type="entry name" value="PX"/>
    <property type="match status" value="1"/>
</dbReference>
<dbReference type="InterPro" id="IPR036871">
    <property type="entry name" value="PX_dom_sf"/>
</dbReference>
<feature type="compositionally biased region" description="Low complexity" evidence="1">
    <location>
        <begin position="304"/>
        <end position="316"/>
    </location>
</feature>
<feature type="region of interest" description="Disordered" evidence="1">
    <location>
        <begin position="1298"/>
        <end position="1342"/>
    </location>
</feature>
<accession>A0ABN9TA90</accession>
<feature type="domain" description="PX" evidence="2">
    <location>
        <begin position="574"/>
        <end position="689"/>
    </location>
</feature>
<proteinExistence type="predicted"/>